<proteinExistence type="predicted"/>
<evidence type="ECO:0000256" key="1">
    <source>
        <dbReference type="SAM" id="MobiDB-lite"/>
    </source>
</evidence>
<protein>
    <submittedName>
        <fullName evidence="2">Uncharacterized protein</fullName>
    </submittedName>
</protein>
<organism evidence="2 3">
    <name type="scientific">Microdochium trichocladiopsis</name>
    <dbReference type="NCBI Taxonomy" id="1682393"/>
    <lineage>
        <taxon>Eukaryota</taxon>
        <taxon>Fungi</taxon>
        <taxon>Dikarya</taxon>
        <taxon>Ascomycota</taxon>
        <taxon>Pezizomycotina</taxon>
        <taxon>Sordariomycetes</taxon>
        <taxon>Xylariomycetidae</taxon>
        <taxon>Xylariales</taxon>
        <taxon>Microdochiaceae</taxon>
        <taxon>Microdochium</taxon>
    </lineage>
</organism>
<feature type="compositionally biased region" description="Pro residues" evidence="1">
    <location>
        <begin position="162"/>
        <end position="174"/>
    </location>
</feature>
<dbReference type="Proteomes" id="UP000756346">
    <property type="component" value="Unassembled WGS sequence"/>
</dbReference>
<reference evidence="2" key="1">
    <citation type="journal article" date="2021" name="Nat. Commun.">
        <title>Genetic determinants of endophytism in the Arabidopsis root mycobiome.</title>
        <authorList>
            <person name="Mesny F."/>
            <person name="Miyauchi S."/>
            <person name="Thiergart T."/>
            <person name="Pickel B."/>
            <person name="Atanasova L."/>
            <person name="Karlsson M."/>
            <person name="Huettel B."/>
            <person name="Barry K.W."/>
            <person name="Haridas S."/>
            <person name="Chen C."/>
            <person name="Bauer D."/>
            <person name="Andreopoulos W."/>
            <person name="Pangilinan J."/>
            <person name="LaButti K."/>
            <person name="Riley R."/>
            <person name="Lipzen A."/>
            <person name="Clum A."/>
            <person name="Drula E."/>
            <person name="Henrissat B."/>
            <person name="Kohler A."/>
            <person name="Grigoriev I.V."/>
            <person name="Martin F.M."/>
            <person name="Hacquard S."/>
        </authorList>
    </citation>
    <scope>NUCLEOTIDE SEQUENCE</scope>
    <source>
        <strain evidence="2">MPI-CAGE-CH-0230</strain>
    </source>
</reference>
<gene>
    <name evidence="2" type="ORF">B0I36DRAFT_389721</name>
</gene>
<comment type="caution">
    <text evidence="2">The sequence shown here is derived from an EMBL/GenBank/DDBJ whole genome shotgun (WGS) entry which is preliminary data.</text>
</comment>
<sequence length="197" mass="21130">MASDSLHITSMLPTLSSTWRPLLVLIPTIINVASIFSDPLNTAINSISTNHEMPYWRIVLDAGLLGLVEWAYFPLKRGAPDPTTIGSSIVLRLMRYFHMIVVDISVAAGTTTTMDPNPLKRTLPGDVEDEAHARLGTVAAGASAVMGEAGELLHLQQQQQAPPAPRTPSPPPQVDGPSSPSASIYLVFLADEEPSKL</sequence>
<evidence type="ECO:0000313" key="3">
    <source>
        <dbReference type="Proteomes" id="UP000756346"/>
    </source>
</evidence>
<accession>A0A9P8XQS3</accession>
<evidence type="ECO:0000313" key="2">
    <source>
        <dbReference type="EMBL" id="KAH7012265.1"/>
    </source>
</evidence>
<dbReference type="GeneID" id="70190906"/>
<dbReference type="AlphaFoldDB" id="A0A9P8XQS3"/>
<feature type="region of interest" description="Disordered" evidence="1">
    <location>
        <begin position="155"/>
        <end position="181"/>
    </location>
</feature>
<dbReference type="RefSeq" id="XP_046004641.1">
    <property type="nucleotide sequence ID" value="XM_046161360.1"/>
</dbReference>
<keyword evidence="3" id="KW-1185">Reference proteome</keyword>
<name>A0A9P8XQS3_9PEZI</name>
<dbReference type="EMBL" id="JAGTJQ010000015">
    <property type="protein sequence ID" value="KAH7012265.1"/>
    <property type="molecule type" value="Genomic_DNA"/>
</dbReference>